<proteinExistence type="predicted"/>
<accession>A0A8J8T4M6</accession>
<sequence>MVNNIPGEVSMEFRFKALINCCQQLIMNTLIYIISISLQKRTSSREFSQVIKILGWPYFHHRLVLNFMLSAIKTIHSKEAHIKLILMLTCQAKNGMVFFMLIMGQIFQLATLTMKPLQFISPTNNPNRRKHPSRLDLLPHQIQSEYNTYMQYQSPYQPSSVSTNKLDSSAKKLDQTDDAIFTFSCKRE</sequence>
<keyword evidence="2" id="KW-1185">Reference proteome</keyword>
<comment type="caution">
    <text evidence="1">The sequence shown here is derived from an EMBL/GenBank/DDBJ whole genome shotgun (WGS) entry which is preliminary data.</text>
</comment>
<name>A0A8J8T4M6_HALGN</name>
<dbReference type="AlphaFoldDB" id="A0A8J8T4M6"/>
<dbReference type="Proteomes" id="UP000785679">
    <property type="component" value="Unassembled WGS sequence"/>
</dbReference>
<reference evidence="1" key="1">
    <citation type="submission" date="2019-06" db="EMBL/GenBank/DDBJ databases">
        <authorList>
            <person name="Zheng W."/>
        </authorList>
    </citation>
    <scope>NUCLEOTIDE SEQUENCE</scope>
    <source>
        <strain evidence="1">QDHG01</strain>
    </source>
</reference>
<evidence type="ECO:0000313" key="2">
    <source>
        <dbReference type="Proteomes" id="UP000785679"/>
    </source>
</evidence>
<gene>
    <name evidence="1" type="ORF">FGO68_gene745</name>
</gene>
<protein>
    <submittedName>
        <fullName evidence="1">Uncharacterized protein</fullName>
    </submittedName>
</protein>
<dbReference type="EMBL" id="RRYP01005402">
    <property type="protein sequence ID" value="TNV82069.1"/>
    <property type="molecule type" value="Genomic_DNA"/>
</dbReference>
<evidence type="ECO:0000313" key="1">
    <source>
        <dbReference type="EMBL" id="TNV82069.1"/>
    </source>
</evidence>
<organism evidence="1 2">
    <name type="scientific">Halteria grandinella</name>
    <dbReference type="NCBI Taxonomy" id="5974"/>
    <lineage>
        <taxon>Eukaryota</taxon>
        <taxon>Sar</taxon>
        <taxon>Alveolata</taxon>
        <taxon>Ciliophora</taxon>
        <taxon>Intramacronucleata</taxon>
        <taxon>Spirotrichea</taxon>
        <taxon>Stichotrichia</taxon>
        <taxon>Sporadotrichida</taxon>
        <taxon>Halteriidae</taxon>
        <taxon>Halteria</taxon>
    </lineage>
</organism>